<evidence type="ECO:0000256" key="5">
    <source>
        <dbReference type="SAM" id="Phobius"/>
    </source>
</evidence>
<keyword evidence="1" id="KW-1003">Cell membrane</keyword>
<gene>
    <name evidence="7" type="ORF">Asru_0840_01</name>
</gene>
<dbReference type="OrthoDB" id="7285295at2"/>
<feature type="domain" description="Lipopolysaccharide assembly protein A" evidence="6">
    <location>
        <begin position="20"/>
        <end position="83"/>
    </location>
</feature>
<evidence type="ECO:0000256" key="2">
    <source>
        <dbReference type="ARBA" id="ARBA00022692"/>
    </source>
</evidence>
<keyword evidence="8" id="KW-1185">Reference proteome</keyword>
<dbReference type="RefSeq" id="WP_048863064.1">
    <property type="nucleotide sequence ID" value="NZ_BANB01000838.1"/>
</dbReference>
<feature type="transmembrane region" description="Helical" evidence="5">
    <location>
        <begin position="37"/>
        <end position="62"/>
    </location>
</feature>
<keyword evidence="3 5" id="KW-1133">Transmembrane helix</keyword>
<sequence length="98" mass="10767">MRAIIALPFLILFVLFALSNTGDVRLALWPTDYSVQLPLSIAMLIAMGVAFLIGSLLVWFSVLGAWRRARRAEHAVAALQTQLRAMQATPIAVLPPPR</sequence>
<dbReference type="AlphaFoldDB" id="A0A0D6PB51"/>
<dbReference type="InterPro" id="IPR010445">
    <property type="entry name" value="LapA_dom"/>
</dbReference>
<evidence type="ECO:0000313" key="7">
    <source>
        <dbReference type="EMBL" id="GAN78423.1"/>
    </source>
</evidence>
<organism evidence="7 8">
    <name type="scientific">Acidisphaera rubrifaciens HS-AP3</name>
    <dbReference type="NCBI Taxonomy" id="1231350"/>
    <lineage>
        <taxon>Bacteria</taxon>
        <taxon>Pseudomonadati</taxon>
        <taxon>Pseudomonadota</taxon>
        <taxon>Alphaproteobacteria</taxon>
        <taxon>Acetobacterales</taxon>
        <taxon>Acetobacteraceae</taxon>
        <taxon>Acidisphaera</taxon>
    </lineage>
</organism>
<evidence type="ECO:0000256" key="3">
    <source>
        <dbReference type="ARBA" id="ARBA00022989"/>
    </source>
</evidence>
<evidence type="ECO:0000256" key="1">
    <source>
        <dbReference type="ARBA" id="ARBA00022475"/>
    </source>
</evidence>
<dbReference type="Proteomes" id="UP000032680">
    <property type="component" value="Unassembled WGS sequence"/>
</dbReference>
<protein>
    <recommendedName>
        <fullName evidence="6">Lipopolysaccharide assembly protein A domain-containing protein</fullName>
    </recommendedName>
</protein>
<evidence type="ECO:0000259" key="6">
    <source>
        <dbReference type="Pfam" id="PF06305"/>
    </source>
</evidence>
<evidence type="ECO:0000256" key="4">
    <source>
        <dbReference type="ARBA" id="ARBA00023136"/>
    </source>
</evidence>
<keyword evidence="4 5" id="KW-0472">Membrane</keyword>
<accession>A0A0D6PB51</accession>
<reference evidence="7 8" key="1">
    <citation type="submission" date="2012-11" db="EMBL/GenBank/DDBJ databases">
        <title>Whole genome sequence of Acidisphaera rubrifaciens HS-AP3.</title>
        <authorList>
            <person name="Azuma Y."/>
            <person name="Higashiura N."/>
            <person name="Hirakawa H."/>
            <person name="Matsushita K."/>
        </authorList>
    </citation>
    <scope>NUCLEOTIDE SEQUENCE [LARGE SCALE GENOMIC DNA]</scope>
    <source>
        <strain evidence="7 8">HS-AP3</strain>
    </source>
</reference>
<comment type="caution">
    <text evidence="7">The sequence shown here is derived from an EMBL/GenBank/DDBJ whole genome shotgun (WGS) entry which is preliminary data.</text>
</comment>
<name>A0A0D6PB51_9PROT</name>
<keyword evidence="2 5" id="KW-0812">Transmembrane</keyword>
<dbReference type="Pfam" id="PF06305">
    <property type="entry name" value="LapA_dom"/>
    <property type="match status" value="1"/>
</dbReference>
<proteinExistence type="predicted"/>
<evidence type="ECO:0000313" key="8">
    <source>
        <dbReference type="Proteomes" id="UP000032680"/>
    </source>
</evidence>
<dbReference type="EMBL" id="BANB01000838">
    <property type="protein sequence ID" value="GAN78423.1"/>
    <property type="molecule type" value="Genomic_DNA"/>
</dbReference>
<dbReference type="GO" id="GO:0005886">
    <property type="term" value="C:plasma membrane"/>
    <property type="evidence" value="ECO:0007669"/>
    <property type="project" value="InterPro"/>
</dbReference>